<name>A0A6G4ANA7_9ACTN</name>
<dbReference type="SUPFAM" id="SSF51679">
    <property type="entry name" value="Bacterial luciferase-like"/>
    <property type="match status" value="1"/>
</dbReference>
<dbReference type="InterPro" id="IPR050172">
    <property type="entry name" value="SsuD_RutA_monooxygenase"/>
</dbReference>
<dbReference type="NCBIfam" id="TIGR03619">
    <property type="entry name" value="F420_Rv2161c"/>
    <property type="match status" value="1"/>
</dbReference>
<dbReference type="Gene3D" id="3.20.20.30">
    <property type="entry name" value="Luciferase-like domain"/>
    <property type="match status" value="1"/>
</dbReference>
<evidence type="ECO:0000313" key="7">
    <source>
        <dbReference type="Proteomes" id="UP000476310"/>
    </source>
</evidence>
<reference evidence="6" key="1">
    <citation type="submission" date="2020-02" db="EMBL/GenBank/DDBJ databases">
        <title>A new Streptomyces sp. for controlling soil-borne diseases.</title>
        <authorList>
            <person name="Li X."/>
            <person name="Tian Y."/>
            <person name="Gao K."/>
        </authorList>
    </citation>
    <scope>NUCLEOTIDE SEQUENCE [LARGE SCALE GENOMIC DNA]</scope>
    <source>
        <strain evidence="6">0250</strain>
    </source>
</reference>
<dbReference type="EMBL" id="JAAIKT010000049">
    <property type="protein sequence ID" value="NEW74873.1"/>
    <property type="molecule type" value="Genomic_DNA"/>
</dbReference>
<dbReference type="EC" id="1.-.-.-" evidence="6"/>
<dbReference type="InterPro" id="IPR036661">
    <property type="entry name" value="Luciferase-like_sf"/>
</dbReference>
<proteinExistence type="predicted"/>
<dbReference type="AlphaFoldDB" id="A0A6G4ANA7"/>
<keyword evidence="7" id="KW-1185">Reference proteome</keyword>
<dbReference type="GO" id="GO:0046306">
    <property type="term" value="P:alkanesulfonate catabolic process"/>
    <property type="evidence" value="ECO:0007669"/>
    <property type="project" value="TreeGrafter"/>
</dbReference>
<keyword evidence="1" id="KW-0285">Flavoprotein</keyword>
<dbReference type="PANTHER" id="PTHR42847:SF4">
    <property type="entry name" value="ALKANESULFONATE MONOOXYGENASE-RELATED"/>
    <property type="match status" value="1"/>
</dbReference>
<protein>
    <submittedName>
        <fullName evidence="6">TIGR03619 family F420-dependent LLM class oxidoreductase</fullName>
        <ecNumber evidence="6">1.-.-.-</ecNumber>
    </submittedName>
</protein>
<organism evidence="6 7">
    <name type="scientific">Streptomyces rhizosphaericus</name>
    <dbReference type="NCBI Taxonomy" id="114699"/>
    <lineage>
        <taxon>Bacteria</taxon>
        <taxon>Bacillati</taxon>
        <taxon>Actinomycetota</taxon>
        <taxon>Actinomycetes</taxon>
        <taxon>Kitasatosporales</taxon>
        <taxon>Streptomycetaceae</taxon>
        <taxon>Streptomyces</taxon>
        <taxon>Streptomyces violaceusniger group</taxon>
    </lineage>
</organism>
<dbReference type="InterPro" id="IPR019921">
    <property type="entry name" value="Lucif-like_OxRdtase_Rv2161c"/>
</dbReference>
<evidence type="ECO:0000256" key="3">
    <source>
        <dbReference type="ARBA" id="ARBA00023002"/>
    </source>
</evidence>
<keyword evidence="4" id="KW-0503">Monooxygenase</keyword>
<evidence type="ECO:0000256" key="2">
    <source>
        <dbReference type="ARBA" id="ARBA00022643"/>
    </source>
</evidence>
<gene>
    <name evidence="6" type="ORF">G4H13_32055</name>
</gene>
<dbReference type="InterPro" id="IPR011251">
    <property type="entry name" value="Luciferase-like_dom"/>
</dbReference>
<dbReference type="PANTHER" id="PTHR42847">
    <property type="entry name" value="ALKANESULFONATE MONOOXYGENASE"/>
    <property type="match status" value="1"/>
</dbReference>
<feature type="domain" description="Luciferase-like" evidence="5">
    <location>
        <begin position="25"/>
        <end position="232"/>
    </location>
</feature>
<accession>A0A6G4ANA7</accession>
<evidence type="ECO:0000259" key="5">
    <source>
        <dbReference type="Pfam" id="PF00296"/>
    </source>
</evidence>
<dbReference type="Pfam" id="PF00296">
    <property type="entry name" value="Bac_luciferase"/>
    <property type="match status" value="1"/>
</dbReference>
<dbReference type="GO" id="GO:0008726">
    <property type="term" value="F:alkanesulfonate monooxygenase activity"/>
    <property type="evidence" value="ECO:0007669"/>
    <property type="project" value="TreeGrafter"/>
</dbReference>
<dbReference type="Proteomes" id="UP000476310">
    <property type="component" value="Unassembled WGS sequence"/>
</dbReference>
<keyword evidence="3 6" id="KW-0560">Oxidoreductase</keyword>
<evidence type="ECO:0000256" key="1">
    <source>
        <dbReference type="ARBA" id="ARBA00022630"/>
    </source>
</evidence>
<comment type="caution">
    <text evidence="6">The sequence shown here is derived from an EMBL/GenBank/DDBJ whole genome shotgun (WGS) entry which is preliminary data.</text>
</comment>
<keyword evidence="2" id="KW-0288">FMN</keyword>
<evidence type="ECO:0000256" key="4">
    <source>
        <dbReference type="ARBA" id="ARBA00023033"/>
    </source>
</evidence>
<sequence>MVAGALIQSTVQLGVSLEPPAWSEEDGGRVLETARRAEHLGFDYVLMSSHMLRNRIGSALDPFVMLAAVAGATSRIRLATSVLVVPYYDPVMLANTVASMDVLSGGRFVLAAGTGWNPEEYAAIGVPLSERGARTDENLRILRALWETEPVTYTGRFARLEEAVAGVRPRTPGGPAVWIGGNSEAALRRVVRFGDGWHGRGVDHTTAADVRSRLAALGERTGRDTSALTLTTVGFLTPPGFTPAQPAPGRPLGGTRATLDSVVEDLTRLHTAGVSMCSLWMPLDGPGLADALHWVAEELRPALP</sequence>
<evidence type="ECO:0000313" key="6">
    <source>
        <dbReference type="EMBL" id="NEW74873.1"/>
    </source>
</evidence>